<organism evidence="2 3">
    <name type="scientific">Ascobolus immersus RN42</name>
    <dbReference type="NCBI Taxonomy" id="1160509"/>
    <lineage>
        <taxon>Eukaryota</taxon>
        <taxon>Fungi</taxon>
        <taxon>Dikarya</taxon>
        <taxon>Ascomycota</taxon>
        <taxon>Pezizomycotina</taxon>
        <taxon>Pezizomycetes</taxon>
        <taxon>Pezizales</taxon>
        <taxon>Ascobolaceae</taxon>
        <taxon>Ascobolus</taxon>
    </lineage>
</organism>
<evidence type="ECO:0000256" key="1">
    <source>
        <dbReference type="SAM" id="MobiDB-lite"/>
    </source>
</evidence>
<dbReference type="EMBL" id="ML119839">
    <property type="protein sequence ID" value="RPA72950.1"/>
    <property type="molecule type" value="Genomic_DNA"/>
</dbReference>
<feature type="compositionally biased region" description="Polar residues" evidence="1">
    <location>
        <begin position="1"/>
        <end position="11"/>
    </location>
</feature>
<keyword evidence="3" id="KW-1185">Reference proteome</keyword>
<name>A0A3N4HM79_ASCIM</name>
<evidence type="ECO:0000313" key="3">
    <source>
        <dbReference type="Proteomes" id="UP000275078"/>
    </source>
</evidence>
<evidence type="ECO:0000313" key="2">
    <source>
        <dbReference type="EMBL" id="RPA72950.1"/>
    </source>
</evidence>
<proteinExistence type="predicted"/>
<reference evidence="2 3" key="1">
    <citation type="journal article" date="2018" name="Nat. Ecol. Evol.">
        <title>Pezizomycetes genomes reveal the molecular basis of ectomycorrhizal truffle lifestyle.</title>
        <authorList>
            <person name="Murat C."/>
            <person name="Payen T."/>
            <person name="Noel B."/>
            <person name="Kuo A."/>
            <person name="Morin E."/>
            <person name="Chen J."/>
            <person name="Kohler A."/>
            <person name="Krizsan K."/>
            <person name="Balestrini R."/>
            <person name="Da Silva C."/>
            <person name="Montanini B."/>
            <person name="Hainaut M."/>
            <person name="Levati E."/>
            <person name="Barry K.W."/>
            <person name="Belfiori B."/>
            <person name="Cichocki N."/>
            <person name="Clum A."/>
            <person name="Dockter R.B."/>
            <person name="Fauchery L."/>
            <person name="Guy J."/>
            <person name="Iotti M."/>
            <person name="Le Tacon F."/>
            <person name="Lindquist E.A."/>
            <person name="Lipzen A."/>
            <person name="Malagnac F."/>
            <person name="Mello A."/>
            <person name="Molinier V."/>
            <person name="Miyauchi S."/>
            <person name="Poulain J."/>
            <person name="Riccioni C."/>
            <person name="Rubini A."/>
            <person name="Sitrit Y."/>
            <person name="Splivallo R."/>
            <person name="Traeger S."/>
            <person name="Wang M."/>
            <person name="Zifcakova L."/>
            <person name="Wipf D."/>
            <person name="Zambonelli A."/>
            <person name="Paolocci F."/>
            <person name="Nowrousian M."/>
            <person name="Ottonello S."/>
            <person name="Baldrian P."/>
            <person name="Spatafora J.W."/>
            <person name="Henrissat B."/>
            <person name="Nagy L.G."/>
            <person name="Aury J.M."/>
            <person name="Wincker P."/>
            <person name="Grigoriev I.V."/>
            <person name="Bonfante P."/>
            <person name="Martin F.M."/>
        </authorList>
    </citation>
    <scope>NUCLEOTIDE SEQUENCE [LARGE SCALE GENOMIC DNA]</scope>
    <source>
        <strain evidence="2 3">RN42</strain>
    </source>
</reference>
<feature type="region of interest" description="Disordered" evidence="1">
    <location>
        <begin position="45"/>
        <end position="67"/>
    </location>
</feature>
<accession>A0A3N4HM79</accession>
<gene>
    <name evidence="2" type="ORF">BJ508DRAFT_334548</name>
</gene>
<protein>
    <submittedName>
        <fullName evidence="2">Uncharacterized protein</fullName>
    </submittedName>
</protein>
<dbReference type="Proteomes" id="UP000275078">
    <property type="component" value="Unassembled WGS sequence"/>
</dbReference>
<feature type="region of interest" description="Disordered" evidence="1">
    <location>
        <begin position="1"/>
        <end position="21"/>
    </location>
</feature>
<dbReference type="AlphaFoldDB" id="A0A3N4HM79"/>
<feature type="compositionally biased region" description="Pro residues" evidence="1">
    <location>
        <begin position="45"/>
        <end position="62"/>
    </location>
</feature>
<sequence>MARSTPKTTLTVRRHSSPMRRSMPICKRQPRLKWTFPYLRSPLVPQIPSPPTPPPPPPPSHLPDPKTYLSLGRTHPRLSTISLSPCTRRAFARSYFTTHPLPILSYLARYIRLHTILGDGLAHCTTLHPLIDEREAISYVRPSKCRPPHHAAGGEPQRMCLLLRERPEGAESISWRFHAFAEVGAAVDLEEGVVLARLLERIDGAMRSEVVPSGGWDMENVGRVLEMEDVVFAERMVGVVEKRRRRTEKMGLVGLAEKQLFGRMGLMRDVYGCGCRVGEIEGCGWRYGERDREAWREYLMSRLGVHPDTTFSGDCHHLGVDSVFGFAWKGSY</sequence>